<reference evidence="2" key="1">
    <citation type="submission" date="2021-06" db="EMBL/GenBank/DDBJ databases">
        <authorList>
            <person name="Kallberg Y."/>
            <person name="Tangrot J."/>
            <person name="Rosling A."/>
        </authorList>
    </citation>
    <scope>NUCLEOTIDE SEQUENCE</scope>
    <source>
        <strain evidence="2">IN212</strain>
    </source>
</reference>
<protein>
    <submittedName>
        <fullName evidence="2">15436_t:CDS:1</fullName>
    </submittedName>
</protein>
<proteinExistence type="predicted"/>
<accession>A0A9N9CHG2</accession>
<dbReference type="AlphaFoldDB" id="A0A9N9CHG2"/>
<evidence type="ECO:0000256" key="1">
    <source>
        <dbReference type="SAM" id="MobiDB-lite"/>
    </source>
</evidence>
<feature type="region of interest" description="Disordered" evidence="1">
    <location>
        <begin position="35"/>
        <end position="55"/>
    </location>
</feature>
<feature type="compositionally biased region" description="Acidic residues" evidence="1">
    <location>
        <begin position="36"/>
        <end position="55"/>
    </location>
</feature>
<dbReference type="EMBL" id="CAJVPZ010008962">
    <property type="protein sequence ID" value="CAG8603699.1"/>
    <property type="molecule type" value="Genomic_DNA"/>
</dbReference>
<feature type="non-terminal residue" evidence="2">
    <location>
        <position position="55"/>
    </location>
</feature>
<gene>
    <name evidence="2" type="ORF">RFULGI_LOCUS6700</name>
</gene>
<sequence>MTLPKPKVHKRKECIEDSLDSLTVREMVKQWRNNLEEDEEMSKEISEEEILEEKE</sequence>
<evidence type="ECO:0000313" key="2">
    <source>
        <dbReference type="EMBL" id="CAG8603699.1"/>
    </source>
</evidence>
<name>A0A9N9CHG2_9GLOM</name>
<dbReference type="Proteomes" id="UP000789396">
    <property type="component" value="Unassembled WGS sequence"/>
</dbReference>
<evidence type="ECO:0000313" key="3">
    <source>
        <dbReference type="Proteomes" id="UP000789396"/>
    </source>
</evidence>
<keyword evidence="3" id="KW-1185">Reference proteome</keyword>
<comment type="caution">
    <text evidence="2">The sequence shown here is derived from an EMBL/GenBank/DDBJ whole genome shotgun (WGS) entry which is preliminary data.</text>
</comment>
<organism evidence="2 3">
    <name type="scientific">Racocetra fulgida</name>
    <dbReference type="NCBI Taxonomy" id="60492"/>
    <lineage>
        <taxon>Eukaryota</taxon>
        <taxon>Fungi</taxon>
        <taxon>Fungi incertae sedis</taxon>
        <taxon>Mucoromycota</taxon>
        <taxon>Glomeromycotina</taxon>
        <taxon>Glomeromycetes</taxon>
        <taxon>Diversisporales</taxon>
        <taxon>Gigasporaceae</taxon>
        <taxon>Racocetra</taxon>
    </lineage>
</organism>